<comment type="similarity">
    <text evidence="2">Belongs to the BshC family.</text>
</comment>
<proteinExistence type="inferred from homology"/>
<reference evidence="5 6" key="1">
    <citation type="submission" date="2015-01" db="EMBL/GenBank/DDBJ databases">
        <authorList>
            <person name="Xiang T."/>
            <person name="Song Y."/>
            <person name="Huang L."/>
            <person name="Wang B."/>
            <person name="Wu P."/>
        </authorList>
    </citation>
    <scope>NUCLEOTIDE SEQUENCE [LARGE SCALE GENOMIC DNA]</scope>
    <source>
        <strain evidence="5 6">Ccy74</strain>
    </source>
</reference>
<dbReference type="InterPro" id="IPR055399">
    <property type="entry name" value="CC_BshC"/>
</dbReference>
<sequence length="533" mass="62480">MIVSQIPLKQTHFFSSLMSDYVLEKEELRSFYNHFPSVSNFKKQIEEKQNSFSNEARVRLINSIKEQYSEMKTSSKVLENIELLGKKNTFTITTGHQLSLFTGHLYFIYKIVSTINTAKILSEKYPDFNFVPIYWMATEDHDFEEINHFHLQNQSLYWNSSEKGMTGAFKTDSLEKVFEVFESSIGVGKNADFLKNLFKSSYLEHNNIACATRFLVNALFEQYGVVVVDGNHHELKKSFIPYIKNDLFKNTAYQEVTKTISELEDKNKTYPIQVNPREINLFYLTDNGRNRIVSSENGFEVHQTGIFFSRNEILEELENYPERFSPNVIMRPLYQEVILPNLAYIGGGGEIAYWLELKRFFDTEKVPFPILILRNSALLVSKNQYNKIKKLNISITDLFLKTEDLKDKKVRELSDFPIDFTQQKNALQKQFSDLYLIAEKTDASFKNAVKAQEVKQLKGLENLEKRLLKAQKRKFSDEIQRTILLKNELFPNNSLQERYCNFSDFYIQQGTDFIPNLIENFNPFEFKFLVMTY</sequence>
<keyword evidence="1 2" id="KW-0436">Ligase</keyword>
<feature type="domain" description="Bacillithiol biosynthesis BshC C-terminal coiled-coil" evidence="4">
    <location>
        <begin position="377"/>
        <end position="532"/>
    </location>
</feature>
<dbReference type="InterPro" id="IPR011199">
    <property type="entry name" value="Bacillithiol_biosynth_BshC"/>
</dbReference>
<dbReference type="InterPro" id="IPR055398">
    <property type="entry name" value="Rossmann-like_BshC"/>
</dbReference>
<name>A0A0B7HF90_9FLAO</name>
<gene>
    <name evidence="2" type="primary">bshC</name>
    <name evidence="5" type="ORF">CCYN74_190050</name>
</gene>
<evidence type="ECO:0000256" key="2">
    <source>
        <dbReference type="HAMAP-Rule" id="MF_01867"/>
    </source>
</evidence>
<evidence type="ECO:0000256" key="1">
    <source>
        <dbReference type="ARBA" id="ARBA00022598"/>
    </source>
</evidence>
<evidence type="ECO:0000313" key="6">
    <source>
        <dbReference type="Proteomes" id="UP000038083"/>
    </source>
</evidence>
<protein>
    <recommendedName>
        <fullName evidence="2">Putative cysteine ligase BshC</fullName>
        <ecNumber evidence="2">6.-.-.-</ecNumber>
    </recommendedName>
</protein>
<dbReference type="RefSeq" id="WP_041996201.1">
    <property type="nucleotide sequence ID" value="NZ_CDOG01000011.1"/>
</dbReference>
<dbReference type="GO" id="GO:0016874">
    <property type="term" value="F:ligase activity"/>
    <property type="evidence" value="ECO:0007669"/>
    <property type="project" value="UniProtKB-UniRule"/>
</dbReference>
<feature type="domain" description="Bacillithiol biosynthesis BshC N-terminal Rossmann-like" evidence="3">
    <location>
        <begin position="1"/>
        <end position="375"/>
    </location>
</feature>
<dbReference type="AlphaFoldDB" id="A0A0B7HF90"/>
<dbReference type="EC" id="6.-.-.-" evidence="2"/>
<dbReference type="Pfam" id="PF10079">
    <property type="entry name" value="Rossmann-like_BshC"/>
    <property type="match status" value="1"/>
</dbReference>
<dbReference type="Proteomes" id="UP000038083">
    <property type="component" value="Unassembled WGS sequence"/>
</dbReference>
<dbReference type="EMBL" id="CDOG01000011">
    <property type="protein sequence ID" value="CEN36572.1"/>
    <property type="molecule type" value="Genomic_DNA"/>
</dbReference>
<dbReference type="NCBIfam" id="TIGR03998">
    <property type="entry name" value="thiol_BshC"/>
    <property type="match status" value="1"/>
</dbReference>
<accession>A0A0B7HF90</accession>
<evidence type="ECO:0000259" key="4">
    <source>
        <dbReference type="Pfam" id="PF24850"/>
    </source>
</evidence>
<dbReference type="PIRSF" id="PIRSF012535">
    <property type="entry name" value="UCP012535"/>
    <property type="match status" value="1"/>
</dbReference>
<dbReference type="HAMAP" id="MF_01867">
    <property type="entry name" value="BshC"/>
    <property type="match status" value="1"/>
</dbReference>
<evidence type="ECO:0000313" key="5">
    <source>
        <dbReference type="EMBL" id="CEN36572.1"/>
    </source>
</evidence>
<dbReference type="OrthoDB" id="9765151at2"/>
<evidence type="ECO:0000259" key="3">
    <source>
        <dbReference type="Pfam" id="PF10079"/>
    </source>
</evidence>
<organism evidence="5 6">
    <name type="scientific">Capnocytophaga cynodegmi</name>
    <dbReference type="NCBI Taxonomy" id="28189"/>
    <lineage>
        <taxon>Bacteria</taxon>
        <taxon>Pseudomonadati</taxon>
        <taxon>Bacteroidota</taxon>
        <taxon>Flavobacteriia</taxon>
        <taxon>Flavobacteriales</taxon>
        <taxon>Flavobacteriaceae</taxon>
        <taxon>Capnocytophaga</taxon>
    </lineage>
</organism>
<dbReference type="Pfam" id="PF24850">
    <property type="entry name" value="CC_BshC"/>
    <property type="match status" value="1"/>
</dbReference>